<name>A0ABN8BAA4_CHISP</name>
<keyword evidence="3" id="KW-1185">Reference proteome</keyword>
<evidence type="ECO:0000313" key="3">
    <source>
        <dbReference type="Proteomes" id="UP001153292"/>
    </source>
</evidence>
<proteinExistence type="predicted"/>
<feature type="region of interest" description="Disordered" evidence="1">
    <location>
        <begin position="891"/>
        <end position="919"/>
    </location>
</feature>
<reference evidence="2" key="1">
    <citation type="submission" date="2021-12" db="EMBL/GenBank/DDBJ databases">
        <authorList>
            <person name="King R."/>
        </authorList>
    </citation>
    <scope>NUCLEOTIDE SEQUENCE</scope>
</reference>
<dbReference type="Proteomes" id="UP001153292">
    <property type="component" value="Chromosome 22"/>
</dbReference>
<sequence>MADLCSICDKSLSEGVSVNVVRGLQTLKTASIERNDGHIDYLNTLSSVNVHSECRKVYTSKNAIVASKRRTEEGEPSTPSAPRKKRNEVFDFKKLCLFCGQEANEVAERKKREKYRRTRSNVSTLALIKRAEERNDFLGELVKERILYEYDLIAAEAKYHTICYTNFLTRVPSADKKPRQDDQVTQAMKEIFCYIENNEDSQFTLKELKDVLTEYIPDDKTIITKLQQKRYGSKKLLDVLSTLGFAAPYSSAVQYEVSAVYHPQPRILPSESGALVQYVGDNADINVSTLDDNNTLHVMGMIKIVTPKDAVIYDDRIKKCTTTPSAKELAAISHVSLLAYEKPVVPGYSKIQVQNLHDDQVLIEKKFNAVDFLWLYGKWKNLSQLPGWNGYLQQLTKNNKNFSTSQVIFLPFIDHPASHLDTIYTTLHCAINIAKSHQQKTCIITFDQPLYSKAREMIAASVANSDLSKTVVKLGGFHMLMSFLGCIGYIMDGSGLEEALSTIYATNSVDKMLNGHAYARSIRGHTLLRLALSMKIFEEMKIEGCILDELIEQITSRDVSYEDVEGCTSSSNSLIDQFQDKLNELKARGPTAQLWAQYFEMVSIALDFIRAERLGLFKEHLDAVRKMLPYFHAGGHFLYAKSAHIYLQDMIKLEETMDEQSFQNFKNGFFTVKRTEKFNSGTWTDMVIEQSLMISMKTEGGVSRGRSTQESVLYKLEVFQQENCPVQTLFENGVRILLALYNAPKSEDNIDHFRYTQFIKLTKLNKPVQLSTLPPTSVAAHQHINRVYYQIQTWLGNDLEPQEWGWMLENGILEPIRTLLPPAPTELLNIIFCNCKNGCGSRCGCRKSGLLCSLACGQCNGQACLNAAQYPSNPDEENAYDPEILEGLEMNMTDNEDDDNELNVFERQQEEDDEEDENN</sequence>
<dbReference type="PANTHER" id="PTHR46704">
    <property type="entry name" value="CXC DOMAIN-CONTAINING PROTEIN-RELATED"/>
    <property type="match status" value="1"/>
</dbReference>
<protein>
    <recommendedName>
        <fullName evidence="4">Tesmin/TSO1-like CXC domain-containing protein</fullName>
    </recommendedName>
</protein>
<dbReference type="PANTHER" id="PTHR46704:SF9">
    <property type="entry name" value="BHLH DOMAIN-CONTAINING PROTEIN"/>
    <property type="match status" value="1"/>
</dbReference>
<dbReference type="EMBL" id="OU963915">
    <property type="protein sequence ID" value="CAH0403150.1"/>
    <property type="molecule type" value="Genomic_DNA"/>
</dbReference>
<gene>
    <name evidence="2" type="ORF">CHILSU_LOCUS6412</name>
</gene>
<evidence type="ECO:0008006" key="4">
    <source>
        <dbReference type="Google" id="ProtNLM"/>
    </source>
</evidence>
<evidence type="ECO:0000256" key="1">
    <source>
        <dbReference type="SAM" id="MobiDB-lite"/>
    </source>
</evidence>
<feature type="compositionally biased region" description="Acidic residues" evidence="1">
    <location>
        <begin position="909"/>
        <end position="919"/>
    </location>
</feature>
<evidence type="ECO:0000313" key="2">
    <source>
        <dbReference type="EMBL" id="CAH0403150.1"/>
    </source>
</evidence>
<organism evidence="2 3">
    <name type="scientific">Chilo suppressalis</name>
    <name type="common">Asiatic rice borer moth</name>
    <dbReference type="NCBI Taxonomy" id="168631"/>
    <lineage>
        <taxon>Eukaryota</taxon>
        <taxon>Metazoa</taxon>
        <taxon>Ecdysozoa</taxon>
        <taxon>Arthropoda</taxon>
        <taxon>Hexapoda</taxon>
        <taxon>Insecta</taxon>
        <taxon>Pterygota</taxon>
        <taxon>Neoptera</taxon>
        <taxon>Endopterygota</taxon>
        <taxon>Lepidoptera</taxon>
        <taxon>Glossata</taxon>
        <taxon>Ditrysia</taxon>
        <taxon>Pyraloidea</taxon>
        <taxon>Crambidae</taxon>
        <taxon>Crambinae</taxon>
        <taxon>Chilo</taxon>
    </lineage>
</organism>
<accession>A0ABN8BAA4</accession>